<dbReference type="Proteomes" id="UP001221142">
    <property type="component" value="Unassembled WGS sequence"/>
</dbReference>
<accession>A0AAD7BB73</accession>
<feature type="compositionally biased region" description="Basic and acidic residues" evidence="1">
    <location>
        <begin position="115"/>
        <end position="127"/>
    </location>
</feature>
<sequence length="127" mass="14513">MTQYFHRKRRERMGISHLYSQSVFPRAVVTKLHQRAQQVREPNTKKLGETQGRERRKRRSPGQRSVDAKSMCCGGKQEAVPINGAENGTVIGCQTDLWSRSASDSPSAEMLTTRRPLEAGRSEQEWR</sequence>
<comment type="caution">
    <text evidence="2">The sequence shown here is derived from an EMBL/GenBank/DDBJ whole genome shotgun (WGS) entry which is preliminary data.</text>
</comment>
<name>A0AAD7BB73_9AGAR</name>
<reference evidence="2" key="1">
    <citation type="submission" date="2023-03" db="EMBL/GenBank/DDBJ databases">
        <title>Massive genome expansion in bonnet fungi (Mycena s.s.) driven by repeated elements and novel gene families across ecological guilds.</title>
        <authorList>
            <consortium name="Lawrence Berkeley National Laboratory"/>
            <person name="Harder C.B."/>
            <person name="Miyauchi S."/>
            <person name="Viragh M."/>
            <person name="Kuo A."/>
            <person name="Thoen E."/>
            <person name="Andreopoulos B."/>
            <person name="Lu D."/>
            <person name="Skrede I."/>
            <person name="Drula E."/>
            <person name="Henrissat B."/>
            <person name="Morin E."/>
            <person name="Kohler A."/>
            <person name="Barry K."/>
            <person name="LaButti K."/>
            <person name="Morin E."/>
            <person name="Salamov A."/>
            <person name="Lipzen A."/>
            <person name="Mereny Z."/>
            <person name="Hegedus B."/>
            <person name="Baldrian P."/>
            <person name="Stursova M."/>
            <person name="Weitz H."/>
            <person name="Taylor A."/>
            <person name="Grigoriev I.V."/>
            <person name="Nagy L.G."/>
            <person name="Martin F."/>
            <person name="Kauserud H."/>
        </authorList>
    </citation>
    <scope>NUCLEOTIDE SEQUENCE</scope>
    <source>
        <strain evidence="2">9284</strain>
    </source>
</reference>
<feature type="compositionally biased region" description="Basic and acidic residues" evidence="1">
    <location>
        <begin position="42"/>
        <end position="53"/>
    </location>
</feature>
<evidence type="ECO:0000256" key="1">
    <source>
        <dbReference type="SAM" id="MobiDB-lite"/>
    </source>
</evidence>
<proteinExistence type="predicted"/>
<evidence type="ECO:0000313" key="2">
    <source>
        <dbReference type="EMBL" id="KAJ7616115.1"/>
    </source>
</evidence>
<dbReference type="AlphaFoldDB" id="A0AAD7BB73"/>
<evidence type="ECO:0000313" key="3">
    <source>
        <dbReference type="Proteomes" id="UP001221142"/>
    </source>
</evidence>
<feature type="region of interest" description="Disordered" evidence="1">
    <location>
        <begin position="34"/>
        <end position="70"/>
    </location>
</feature>
<protein>
    <submittedName>
        <fullName evidence="2">Uncharacterized protein</fullName>
    </submittedName>
</protein>
<dbReference type="EMBL" id="JARKIF010000023">
    <property type="protein sequence ID" value="KAJ7616115.1"/>
    <property type="molecule type" value="Genomic_DNA"/>
</dbReference>
<keyword evidence="3" id="KW-1185">Reference proteome</keyword>
<gene>
    <name evidence="2" type="ORF">FB45DRAFT_873390</name>
</gene>
<feature type="region of interest" description="Disordered" evidence="1">
    <location>
        <begin position="99"/>
        <end position="127"/>
    </location>
</feature>
<organism evidence="2 3">
    <name type="scientific">Roridomyces roridus</name>
    <dbReference type="NCBI Taxonomy" id="1738132"/>
    <lineage>
        <taxon>Eukaryota</taxon>
        <taxon>Fungi</taxon>
        <taxon>Dikarya</taxon>
        <taxon>Basidiomycota</taxon>
        <taxon>Agaricomycotina</taxon>
        <taxon>Agaricomycetes</taxon>
        <taxon>Agaricomycetidae</taxon>
        <taxon>Agaricales</taxon>
        <taxon>Marasmiineae</taxon>
        <taxon>Mycenaceae</taxon>
        <taxon>Roridomyces</taxon>
    </lineage>
</organism>